<proteinExistence type="predicted"/>
<organism evidence="1 2">
    <name type="scientific">Oxobacter pfennigii</name>
    <dbReference type="NCBI Taxonomy" id="36849"/>
    <lineage>
        <taxon>Bacteria</taxon>
        <taxon>Bacillati</taxon>
        <taxon>Bacillota</taxon>
        <taxon>Clostridia</taxon>
        <taxon>Eubacteriales</taxon>
        <taxon>Clostridiaceae</taxon>
        <taxon>Oxobacter</taxon>
    </lineage>
</organism>
<dbReference type="Proteomes" id="UP000050326">
    <property type="component" value="Unassembled WGS sequence"/>
</dbReference>
<dbReference type="RefSeq" id="WP_054877132.1">
    <property type="nucleotide sequence ID" value="NZ_LKET01000068.1"/>
</dbReference>
<evidence type="ECO:0000313" key="1">
    <source>
        <dbReference type="EMBL" id="KPU42424.1"/>
    </source>
</evidence>
<dbReference type="EMBL" id="LKET01000068">
    <property type="protein sequence ID" value="KPU42424.1"/>
    <property type="molecule type" value="Genomic_DNA"/>
</dbReference>
<name>A0A0N8NSM2_9CLOT</name>
<evidence type="ECO:0000313" key="2">
    <source>
        <dbReference type="Proteomes" id="UP000050326"/>
    </source>
</evidence>
<sequence length="95" mass="10126">MAIVNVAANVTALSENSPYSVVELIFNYEGTTVQNGTVIYYSAHLSDGTNSEDVVFPFTITAGTEIPATGNFAYTPGVTFISEINATEGKIYYTA</sequence>
<keyword evidence="2" id="KW-1185">Reference proteome</keyword>
<gene>
    <name evidence="1" type="ORF">OXPF_42090</name>
</gene>
<comment type="caution">
    <text evidence="1">The sequence shown here is derived from an EMBL/GenBank/DDBJ whole genome shotgun (WGS) entry which is preliminary data.</text>
</comment>
<dbReference type="AlphaFoldDB" id="A0A0N8NSM2"/>
<accession>A0A0N8NSM2</accession>
<protein>
    <submittedName>
        <fullName evidence="1">Uncharacterized protein</fullName>
    </submittedName>
</protein>
<reference evidence="1 2" key="1">
    <citation type="submission" date="2015-09" db="EMBL/GenBank/DDBJ databases">
        <title>Genome sequence of Oxobacter pfennigii DSM 3222.</title>
        <authorList>
            <person name="Poehlein A."/>
            <person name="Bengelsdorf F.R."/>
            <person name="Schiel-Bengelsdorf B."/>
            <person name="Duerre P."/>
            <person name="Daniel R."/>
        </authorList>
    </citation>
    <scope>NUCLEOTIDE SEQUENCE [LARGE SCALE GENOMIC DNA]</scope>
    <source>
        <strain evidence="1 2">DSM 3222</strain>
    </source>
</reference>